<evidence type="ECO:0000313" key="1">
    <source>
        <dbReference type="EnsemblMetazoa" id="Aqu2.1.37354_001"/>
    </source>
</evidence>
<dbReference type="EnsemblMetazoa" id="Aqu2.1.37354_001">
    <property type="protein sequence ID" value="Aqu2.1.37354_001"/>
    <property type="gene ID" value="Aqu2.1.37354"/>
</dbReference>
<name>A0A1X7VC80_AMPQE</name>
<organism evidence="1">
    <name type="scientific">Amphimedon queenslandica</name>
    <name type="common">Sponge</name>
    <dbReference type="NCBI Taxonomy" id="400682"/>
    <lineage>
        <taxon>Eukaryota</taxon>
        <taxon>Metazoa</taxon>
        <taxon>Porifera</taxon>
        <taxon>Demospongiae</taxon>
        <taxon>Heteroscleromorpha</taxon>
        <taxon>Haplosclerida</taxon>
        <taxon>Niphatidae</taxon>
        <taxon>Amphimedon</taxon>
    </lineage>
</organism>
<accession>A0A1X7VC80</accession>
<sequence>MKKAFRSHKKQSTRGIDNCFNKLQKLLETEHNWKKIVNARKKPASLKKNYLITRIMMSLNYYVKYWKQ</sequence>
<reference evidence="1" key="1">
    <citation type="submission" date="2017-05" db="UniProtKB">
        <authorList>
            <consortium name="EnsemblMetazoa"/>
        </authorList>
    </citation>
    <scope>IDENTIFICATION</scope>
</reference>
<dbReference type="AlphaFoldDB" id="A0A1X7VC80"/>
<dbReference type="InParanoid" id="A0A1X7VC80"/>
<protein>
    <submittedName>
        <fullName evidence="1">Uncharacterized protein</fullName>
    </submittedName>
</protein>
<proteinExistence type="predicted"/>